<gene>
    <name evidence="1" type="ORF">TSPGSL018_11725</name>
</gene>
<accession>A0A061R5F3</accession>
<organism evidence="1">
    <name type="scientific">Tetraselmis sp. GSL018</name>
    <dbReference type="NCBI Taxonomy" id="582737"/>
    <lineage>
        <taxon>Eukaryota</taxon>
        <taxon>Viridiplantae</taxon>
        <taxon>Chlorophyta</taxon>
        <taxon>core chlorophytes</taxon>
        <taxon>Chlorodendrophyceae</taxon>
        <taxon>Chlorodendrales</taxon>
        <taxon>Chlorodendraceae</taxon>
        <taxon>Tetraselmis</taxon>
    </lineage>
</organism>
<dbReference type="Gene3D" id="3.10.450.50">
    <property type="match status" value="1"/>
</dbReference>
<sequence length="215" mass="24058">MATAHFLETDDLAPAFPLSKDELVERAKEFINSGFGSKKPELLSDDFQFLFPVVELDKDNFVKSFGSFRVDEAFPDLVTQYYGFRLDPVQPGRLWFDQISSGSHTGNFGGPFKHIKPTGKKVNTPPQAQSITFNEQGQVTQFTGGYVVDRRMGNTGGLGGLFGIMHAIGHTLPFPEAQPFRLSYRYRFFTYVNKTVQYIYGVVNGLLGYEKAKGS</sequence>
<dbReference type="AlphaFoldDB" id="A0A061R5F3"/>
<dbReference type="EMBL" id="GBEZ01019345">
    <property type="protein sequence ID" value="JAC67203.1"/>
    <property type="molecule type" value="Transcribed_RNA"/>
</dbReference>
<proteinExistence type="predicted"/>
<protein>
    <submittedName>
        <fullName evidence="1">Uncharacterized protein</fullName>
    </submittedName>
</protein>
<reference evidence="1" key="1">
    <citation type="submission" date="2014-05" db="EMBL/GenBank/DDBJ databases">
        <title>The transcriptome of the halophilic microalga Tetraselmis sp. GSL018 isolated from the Great Salt Lake, Utah.</title>
        <authorList>
            <person name="Jinkerson R.E."/>
            <person name="D'Adamo S."/>
            <person name="Posewitz M.C."/>
        </authorList>
    </citation>
    <scope>NUCLEOTIDE SEQUENCE</scope>
    <source>
        <strain evidence="1">GSL018</strain>
    </source>
</reference>
<name>A0A061R5F3_9CHLO</name>
<evidence type="ECO:0000313" key="1">
    <source>
        <dbReference type="EMBL" id="JAC67203.1"/>
    </source>
</evidence>